<keyword evidence="3" id="KW-1185">Reference proteome</keyword>
<dbReference type="InterPro" id="IPR036291">
    <property type="entry name" value="NAD(P)-bd_dom_sf"/>
</dbReference>
<name>A0A8E2EU00_9PEZI</name>
<protein>
    <submittedName>
        <fullName evidence="2">Uncharacterized protein</fullName>
    </submittedName>
</protein>
<evidence type="ECO:0000256" key="1">
    <source>
        <dbReference type="ARBA" id="ARBA00023002"/>
    </source>
</evidence>
<dbReference type="EMBL" id="KV750419">
    <property type="protein sequence ID" value="OCL04846.1"/>
    <property type="molecule type" value="Genomic_DNA"/>
</dbReference>
<sequence length="175" mass="18383">MVKYAEILKHNTSLTSSSPTAVFVGATNGIGLGALRAFTKHTQSPTIYIVGRNAAALDRLLASLTTLNPSAKLIPIPAPDLTLVATATRAAHAIAATNPAHIDLLVLSPGYLSLRRDESPEGLDRVQAIRFYARMAFVTGLLPLLRAAPAPRVVSVLAGGKEGRLDGADLLLERG</sequence>
<dbReference type="GO" id="GO:0016491">
    <property type="term" value="F:oxidoreductase activity"/>
    <property type="evidence" value="ECO:0007669"/>
    <property type="project" value="UniProtKB-KW"/>
</dbReference>
<gene>
    <name evidence="2" type="ORF">AOQ84DRAFT_367135</name>
</gene>
<dbReference type="AlphaFoldDB" id="A0A8E2EU00"/>
<keyword evidence="1" id="KW-0560">Oxidoreductase</keyword>
<proteinExistence type="predicted"/>
<dbReference type="PANTHER" id="PTHR47534">
    <property type="entry name" value="YALI0E05731P"/>
    <property type="match status" value="1"/>
</dbReference>
<dbReference type="Proteomes" id="UP000250140">
    <property type="component" value="Unassembled WGS sequence"/>
</dbReference>
<dbReference type="InterPro" id="IPR052228">
    <property type="entry name" value="Sec_Metab_Biosynth_Oxidored"/>
</dbReference>
<feature type="non-terminal residue" evidence="2">
    <location>
        <position position="175"/>
    </location>
</feature>
<reference evidence="2 3" key="1">
    <citation type="journal article" date="2016" name="Nat. Commun.">
        <title>Ectomycorrhizal ecology is imprinted in the genome of the dominant symbiotic fungus Cenococcum geophilum.</title>
        <authorList>
            <consortium name="DOE Joint Genome Institute"/>
            <person name="Peter M."/>
            <person name="Kohler A."/>
            <person name="Ohm R.A."/>
            <person name="Kuo A."/>
            <person name="Krutzmann J."/>
            <person name="Morin E."/>
            <person name="Arend M."/>
            <person name="Barry K.W."/>
            <person name="Binder M."/>
            <person name="Choi C."/>
            <person name="Clum A."/>
            <person name="Copeland A."/>
            <person name="Grisel N."/>
            <person name="Haridas S."/>
            <person name="Kipfer T."/>
            <person name="LaButti K."/>
            <person name="Lindquist E."/>
            <person name="Lipzen A."/>
            <person name="Maire R."/>
            <person name="Meier B."/>
            <person name="Mihaltcheva S."/>
            <person name="Molinier V."/>
            <person name="Murat C."/>
            <person name="Poggeler S."/>
            <person name="Quandt C.A."/>
            <person name="Sperisen C."/>
            <person name="Tritt A."/>
            <person name="Tisserant E."/>
            <person name="Crous P.W."/>
            <person name="Henrissat B."/>
            <person name="Nehls U."/>
            <person name="Egli S."/>
            <person name="Spatafora J.W."/>
            <person name="Grigoriev I.V."/>
            <person name="Martin F.M."/>
        </authorList>
    </citation>
    <scope>NUCLEOTIDE SEQUENCE [LARGE SCALE GENOMIC DNA]</scope>
    <source>
        <strain evidence="2 3">CBS 207.34</strain>
    </source>
</reference>
<dbReference type="OrthoDB" id="2898509at2759"/>
<accession>A0A8E2EU00</accession>
<dbReference type="Gene3D" id="3.40.50.720">
    <property type="entry name" value="NAD(P)-binding Rossmann-like Domain"/>
    <property type="match status" value="1"/>
</dbReference>
<evidence type="ECO:0000313" key="2">
    <source>
        <dbReference type="EMBL" id="OCL04846.1"/>
    </source>
</evidence>
<evidence type="ECO:0000313" key="3">
    <source>
        <dbReference type="Proteomes" id="UP000250140"/>
    </source>
</evidence>
<organism evidence="2 3">
    <name type="scientific">Glonium stellatum</name>
    <dbReference type="NCBI Taxonomy" id="574774"/>
    <lineage>
        <taxon>Eukaryota</taxon>
        <taxon>Fungi</taxon>
        <taxon>Dikarya</taxon>
        <taxon>Ascomycota</taxon>
        <taxon>Pezizomycotina</taxon>
        <taxon>Dothideomycetes</taxon>
        <taxon>Pleosporomycetidae</taxon>
        <taxon>Gloniales</taxon>
        <taxon>Gloniaceae</taxon>
        <taxon>Glonium</taxon>
    </lineage>
</organism>
<dbReference type="SUPFAM" id="SSF51735">
    <property type="entry name" value="NAD(P)-binding Rossmann-fold domains"/>
    <property type="match status" value="1"/>
</dbReference>
<dbReference type="PANTHER" id="PTHR47534:SF3">
    <property type="entry name" value="ALCOHOL DEHYDROGENASE-LIKE C-TERMINAL DOMAIN-CONTAINING PROTEIN"/>
    <property type="match status" value="1"/>
</dbReference>